<dbReference type="AlphaFoldDB" id="A0A6N7ZAF3"/>
<proteinExistence type="predicted"/>
<reference evidence="2 3" key="1">
    <citation type="submission" date="2019-11" db="EMBL/GenBank/DDBJ databases">
        <title>Draft genome of Amycolatopsis RM579.</title>
        <authorList>
            <person name="Duangmal K."/>
            <person name="Mingma R."/>
        </authorList>
    </citation>
    <scope>NUCLEOTIDE SEQUENCE [LARGE SCALE GENOMIC DNA]</scope>
    <source>
        <strain evidence="2 3">RM579</strain>
    </source>
</reference>
<evidence type="ECO:0000313" key="2">
    <source>
        <dbReference type="EMBL" id="MTD58700.1"/>
    </source>
</evidence>
<organism evidence="2 3">
    <name type="scientific">Amycolatopsis pithecellobii</name>
    <dbReference type="NCBI Taxonomy" id="664692"/>
    <lineage>
        <taxon>Bacteria</taxon>
        <taxon>Bacillati</taxon>
        <taxon>Actinomycetota</taxon>
        <taxon>Actinomycetes</taxon>
        <taxon>Pseudonocardiales</taxon>
        <taxon>Pseudonocardiaceae</taxon>
        <taxon>Amycolatopsis</taxon>
    </lineage>
</organism>
<feature type="compositionally biased region" description="Polar residues" evidence="1">
    <location>
        <begin position="1"/>
        <end position="16"/>
    </location>
</feature>
<accession>A0A6N7ZAF3</accession>
<feature type="region of interest" description="Disordered" evidence="1">
    <location>
        <begin position="117"/>
        <end position="136"/>
    </location>
</feature>
<gene>
    <name evidence="2" type="ORF">GKO32_32680</name>
</gene>
<comment type="caution">
    <text evidence="2">The sequence shown here is derived from an EMBL/GenBank/DDBJ whole genome shotgun (WGS) entry which is preliminary data.</text>
</comment>
<dbReference type="OrthoDB" id="3627045at2"/>
<protein>
    <recommendedName>
        <fullName evidence="4">PE domain-containing protein</fullName>
    </recommendedName>
</protein>
<dbReference type="Proteomes" id="UP000440096">
    <property type="component" value="Unassembled WGS sequence"/>
</dbReference>
<dbReference type="RefSeq" id="WP_154760766.1">
    <property type="nucleotide sequence ID" value="NZ_WMBA01000074.1"/>
</dbReference>
<evidence type="ECO:0008006" key="4">
    <source>
        <dbReference type="Google" id="ProtNLM"/>
    </source>
</evidence>
<evidence type="ECO:0000256" key="1">
    <source>
        <dbReference type="SAM" id="MobiDB-lite"/>
    </source>
</evidence>
<name>A0A6N7ZAF3_9PSEU</name>
<keyword evidence="3" id="KW-1185">Reference proteome</keyword>
<evidence type="ECO:0000313" key="3">
    <source>
        <dbReference type="Proteomes" id="UP000440096"/>
    </source>
</evidence>
<dbReference type="EMBL" id="WMBA01000074">
    <property type="protein sequence ID" value="MTD58700.1"/>
    <property type="molecule type" value="Genomic_DNA"/>
</dbReference>
<feature type="region of interest" description="Disordered" evidence="1">
    <location>
        <begin position="1"/>
        <end position="37"/>
    </location>
</feature>
<sequence>MTQPTSGNMPVDTLTSVPPPAPIQVGTNGSPGGYKFDPDQVQGVINKWHQLLTDVEADITQAQTIANVRPPGAEFASGDFIKQGAGPSGDTLLQQHQRMREYIHNYINALEQASGKIAQTDDDARQKAAQQGRDIT</sequence>